<dbReference type="InterPro" id="IPR037914">
    <property type="entry name" value="SpoVT-AbrB_sf"/>
</dbReference>
<dbReference type="AlphaFoldDB" id="A0A9X2F914"/>
<dbReference type="Proteomes" id="UP001155241">
    <property type="component" value="Unassembled WGS sequence"/>
</dbReference>
<gene>
    <name evidence="2" type="ORF">NG895_11595</name>
</gene>
<proteinExistence type="predicted"/>
<feature type="domain" description="SpoVT-AbrB" evidence="1">
    <location>
        <begin position="6"/>
        <end position="49"/>
    </location>
</feature>
<keyword evidence="3" id="KW-1185">Reference proteome</keyword>
<evidence type="ECO:0000259" key="1">
    <source>
        <dbReference type="SMART" id="SM00966"/>
    </source>
</evidence>
<evidence type="ECO:0000313" key="2">
    <source>
        <dbReference type="EMBL" id="MCO6044550.1"/>
    </source>
</evidence>
<dbReference type="GO" id="GO:0003677">
    <property type="term" value="F:DNA binding"/>
    <property type="evidence" value="ECO:0007669"/>
    <property type="project" value="UniProtKB-KW"/>
</dbReference>
<reference evidence="2" key="1">
    <citation type="submission" date="2022-06" db="EMBL/GenBank/DDBJ databases">
        <title>Aeoliella straminimaris, a novel planctomycete from sediments.</title>
        <authorList>
            <person name="Vitorino I.R."/>
            <person name="Lage O.M."/>
        </authorList>
    </citation>
    <scope>NUCLEOTIDE SEQUENCE</scope>
    <source>
        <strain evidence="2">ICT_H6.2</strain>
    </source>
</reference>
<dbReference type="EMBL" id="JAMXLR010000036">
    <property type="protein sequence ID" value="MCO6044550.1"/>
    <property type="molecule type" value="Genomic_DNA"/>
</dbReference>
<sequence length="83" mass="9109">MEINLIPIGNSQGVRLPKSVIEQAGLAGPLELEVADGAVIIRPAKKNPREGWEEEAAELHALGGDNVDDWDCTLLDFDGEWEW</sequence>
<comment type="caution">
    <text evidence="2">The sequence shown here is derived from an EMBL/GenBank/DDBJ whole genome shotgun (WGS) entry which is preliminary data.</text>
</comment>
<accession>A0A9X2F914</accession>
<organism evidence="2 3">
    <name type="scientific">Aeoliella straminimaris</name>
    <dbReference type="NCBI Taxonomy" id="2954799"/>
    <lineage>
        <taxon>Bacteria</taxon>
        <taxon>Pseudomonadati</taxon>
        <taxon>Planctomycetota</taxon>
        <taxon>Planctomycetia</taxon>
        <taxon>Pirellulales</taxon>
        <taxon>Lacipirellulaceae</taxon>
        <taxon>Aeoliella</taxon>
    </lineage>
</organism>
<protein>
    <submittedName>
        <fullName evidence="2">AbrB/MazE/SpoVT family DNA-binding domain-containing protein</fullName>
    </submittedName>
</protein>
<keyword evidence="2" id="KW-0238">DNA-binding</keyword>
<dbReference type="SMART" id="SM00966">
    <property type="entry name" value="SpoVT_AbrB"/>
    <property type="match status" value="1"/>
</dbReference>
<dbReference type="SUPFAM" id="SSF89447">
    <property type="entry name" value="AbrB/MazE/MraZ-like"/>
    <property type="match status" value="1"/>
</dbReference>
<name>A0A9X2F914_9BACT</name>
<evidence type="ECO:0000313" key="3">
    <source>
        <dbReference type="Proteomes" id="UP001155241"/>
    </source>
</evidence>
<dbReference type="Pfam" id="PF04014">
    <property type="entry name" value="MazE_antitoxin"/>
    <property type="match status" value="1"/>
</dbReference>
<dbReference type="Gene3D" id="2.10.260.10">
    <property type="match status" value="1"/>
</dbReference>
<dbReference type="RefSeq" id="WP_252852662.1">
    <property type="nucleotide sequence ID" value="NZ_JAMXLR010000036.1"/>
</dbReference>
<dbReference type="InterPro" id="IPR007159">
    <property type="entry name" value="SpoVT-AbrB_dom"/>
</dbReference>